<gene>
    <name evidence="1" type="ORF">GP486_001385</name>
</gene>
<comment type="caution">
    <text evidence="1">The sequence shown here is derived from an EMBL/GenBank/DDBJ whole genome shotgun (WGS) entry which is preliminary data.</text>
</comment>
<dbReference type="AlphaFoldDB" id="A0A9P8LH95"/>
<dbReference type="Proteomes" id="UP000750711">
    <property type="component" value="Unassembled WGS sequence"/>
</dbReference>
<dbReference type="Gene3D" id="3.40.390.10">
    <property type="entry name" value="Collagenase (Catalytic Domain)"/>
    <property type="match status" value="1"/>
</dbReference>
<dbReference type="Pfam" id="PF13688">
    <property type="entry name" value="Reprolysin_5"/>
    <property type="match status" value="1"/>
</dbReference>
<reference evidence="1" key="1">
    <citation type="submission" date="2021-03" db="EMBL/GenBank/DDBJ databases">
        <title>Comparative genomics and phylogenomic investigation of the class Geoglossomycetes provide insights into ecological specialization and systematics.</title>
        <authorList>
            <person name="Melie T."/>
            <person name="Pirro S."/>
            <person name="Miller A.N."/>
            <person name="Quandt A."/>
        </authorList>
    </citation>
    <scope>NUCLEOTIDE SEQUENCE</scope>
    <source>
        <strain evidence="1">CAQ_001_2017</strain>
    </source>
</reference>
<dbReference type="EMBL" id="JAGHQM010000121">
    <property type="protein sequence ID" value="KAH0565224.1"/>
    <property type="molecule type" value="Genomic_DNA"/>
</dbReference>
<evidence type="ECO:0000313" key="2">
    <source>
        <dbReference type="Proteomes" id="UP000750711"/>
    </source>
</evidence>
<dbReference type="InterPro" id="IPR024079">
    <property type="entry name" value="MetalloPept_cat_dom_sf"/>
</dbReference>
<sequence length="404" mass="44608">MFTHSRSRNPLLYLSRVEDPYIHTPSRRVNALSTFDLTFDLHQSRQRVKLTLEPNHDIIPEGAKVEYVDADGNIHLTEYIDRATVKAFKGYAWLQDDSGDWNNVGWARIVVRRDGVKPLFEGAFAIAHDHHHIQLQSSYMQTKHELDPHIEESDDECMVVFRDSDIGQPKTELKRSEDRGLHCPADDLIFNTQPEHPVYSNVLRRDEGFWGSMPLNSLFGKRQIDTGTGGKTGNSAGVNLKSTIGDTSGCPTTRKVALVGVATDCTYSGSFNSTETARQNIITQINSASELYEKTFNITLGLHTLTVNDASCPGTPPAAMPWNIPCNSNTTIQDRLNTFSAWRGTKSGDSNAYWTLLTTCNTGSAVGLAWLGQACVSDAQVNSGETVSGANVVARTSTEWQVIA</sequence>
<evidence type="ECO:0000313" key="1">
    <source>
        <dbReference type="EMBL" id="KAH0565224.1"/>
    </source>
</evidence>
<accession>A0A9P8LH95</accession>
<proteinExistence type="predicted"/>
<organism evidence="1 2">
    <name type="scientific">Trichoglossum hirsutum</name>
    <dbReference type="NCBI Taxonomy" id="265104"/>
    <lineage>
        <taxon>Eukaryota</taxon>
        <taxon>Fungi</taxon>
        <taxon>Dikarya</taxon>
        <taxon>Ascomycota</taxon>
        <taxon>Pezizomycotina</taxon>
        <taxon>Geoglossomycetes</taxon>
        <taxon>Geoglossales</taxon>
        <taxon>Geoglossaceae</taxon>
        <taxon>Trichoglossum</taxon>
    </lineage>
</organism>
<evidence type="ECO:0008006" key="3">
    <source>
        <dbReference type="Google" id="ProtNLM"/>
    </source>
</evidence>
<keyword evidence="2" id="KW-1185">Reference proteome</keyword>
<dbReference type="GO" id="GO:0008237">
    <property type="term" value="F:metallopeptidase activity"/>
    <property type="evidence" value="ECO:0007669"/>
    <property type="project" value="InterPro"/>
</dbReference>
<protein>
    <recommendedName>
        <fullName evidence="3">Peptidase M12B domain-containing protein</fullName>
    </recommendedName>
</protein>
<name>A0A9P8LH95_9PEZI</name>
<dbReference type="SUPFAM" id="SSF55486">
    <property type="entry name" value="Metalloproteases ('zincins'), catalytic domain"/>
    <property type="match status" value="1"/>
</dbReference>